<dbReference type="PIRSF" id="PIRSF000538">
    <property type="entry name" value="GlpK"/>
    <property type="match status" value="1"/>
</dbReference>
<evidence type="ECO:0000259" key="6">
    <source>
        <dbReference type="Pfam" id="PF02782"/>
    </source>
</evidence>
<dbReference type="GO" id="GO:0016773">
    <property type="term" value="F:phosphotransferase activity, alcohol group as acceptor"/>
    <property type="evidence" value="ECO:0007669"/>
    <property type="project" value="InterPro"/>
</dbReference>
<evidence type="ECO:0000256" key="2">
    <source>
        <dbReference type="ARBA" id="ARBA00022679"/>
    </source>
</evidence>
<dbReference type="PANTHER" id="PTHR43095">
    <property type="entry name" value="SUGAR KINASE"/>
    <property type="match status" value="1"/>
</dbReference>
<dbReference type="OrthoDB" id="9805576at2"/>
<dbReference type="Proteomes" id="UP000281498">
    <property type="component" value="Unassembled WGS sequence"/>
</dbReference>
<accession>A0A3A9KL22</accession>
<dbReference type="InterPro" id="IPR018485">
    <property type="entry name" value="FGGY_C"/>
</dbReference>
<keyword evidence="3 4" id="KW-0418">Kinase</keyword>
<comment type="similarity">
    <text evidence="1 4">Belongs to the FGGY kinase family.</text>
</comment>
<dbReference type="InterPro" id="IPR018483">
    <property type="entry name" value="Carb_kinase_FGGY_CS"/>
</dbReference>
<dbReference type="InterPro" id="IPR000577">
    <property type="entry name" value="Carb_kinase_FGGY"/>
</dbReference>
<dbReference type="Pfam" id="PF02782">
    <property type="entry name" value="FGGY_C"/>
    <property type="match status" value="1"/>
</dbReference>
<feature type="domain" description="Carbohydrate kinase FGGY C-terminal" evidence="6">
    <location>
        <begin position="259"/>
        <end position="449"/>
    </location>
</feature>
<dbReference type="Gene3D" id="3.30.420.40">
    <property type="match status" value="2"/>
</dbReference>
<dbReference type="InterPro" id="IPR043129">
    <property type="entry name" value="ATPase_NBD"/>
</dbReference>
<dbReference type="InterPro" id="IPR018484">
    <property type="entry name" value="FGGY_N"/>
</dbReference>
<organism evidence="7 8">
    <name type="scientific">Salipaludibacillus neizhouensis</name>
    <dbReference type="NCBI Taxonomy" id="885475"/>
    <lineage>
        <taxon>Bacteria</taxon>
        <taxon>Bacillati</taxon>
        <taxon>Bacillota</taxon>
        <taxon>Bacilli</taxon>
        <taxon>Bacillales</taxon>
        <taxon>Bacillaceae</taxon>
    </lineage>
</organism>
<feature type="domain" description="Carbohydrate kinase FGGY N-terminal" evidence="5">
    <location>
        <begin position="5"/>
        <end position="249"/>
    </location>
</feature>
<dbReference type="SUPFAM" id="SSF53067">
    <property type="entry name" value="Actin-like ATPase domain"/>
    <property type="match status" value="2"/>
</dbReference>
<dbReference type="CDD" id="cd07770">
    <property type="entry name" value="ASKHA_NBD_FGGY_GntK"/>
    <property type="match status" value="1"/>
</dbReference>
<dbReference type="GO" id="GO:0005975">
    <property type="term" value="P:carbohydrate metabolic process"/>
    <property type="evidence" value="ECO:0007669"/>
    <property type="project" value="InterPro"/>
</dbReference>
<dbReference type="InterPro" id="IPR050406">
    <property type="entry name" value="FGGY_Carb_Kinase"/>
</dbReference>
<evidence type="ECO:0000313" key="8">
    <source>
        <dbReference type="Proteomes" id="UP000281498"/>
    </source>
</evidence>
<gene>
    <name evidence="7" type="ORF">CR203_19780</name>
</gene>
<name>A0A3A9KL22_9BACI</name>
<evidence type="ECO:0000256" key="3">
    <source>
        <dbReference type="ARBA" id="ARBA00022777"/>
    </source>
</evidence>
<evidence type="ECO:0000256" key="1">
    <source>
        <dbReference type="ARBA" id="ARBA00009156"/>
    </source>
</evidence>
<evidence type="ECO:0000313" key="7">
    <source>
        <dbReference type="EMBL" id="RKL65566.1"/>
    </source>
</evidence>
<sequence>MNKQYVIGLDIGTTSAKSVIFQKNGIVVSEAEESYPVFHTNPSWAEQDPLVIEKAAIHAIKYSLQIKGIKGEEILSVGISSAMHSLICVDEKNQPLSPSITWADGRSVDQARILKETSSGNNIYLHTGTPIHPMSPLVKLIWMQETNYEPYIHASKFLSIKEFITSRWFGTDAVDYSIASATGLFNIQTKDWNEESLKLAGVHRDQLSKPVPPTFIFQGISKEIAEQIGIPEGLPFAIGGSDGPLANLGIGAIDSGDTALTIGTSGAIRKMASSPKTDSLQQVFCYAVTDELWISGGPTNNGGNVLQWLKEVLGHKELEEALNTGGDAFTLMLQSAEGVEPGANGLLFLPYLNGERAPHWDANARGAYIGLSTDHRKEHMIRASLEGVLFSLLNVSEALNRLSGETSTLFASGGFARSHFWVQMLADIFEREVHIPESHQSSAWGAAWFSLLAIGEVNDLASIKNYIPMKEVIHPTQYERERYRKLYPIYKSLYKTLKPTFEQLVEFRK</sequence>
<protein>
    <submittedName>
        <fullName evidence="7">Gluconate kinase</fullName>
    </submittedName>
</protein>
<comment type="caution">
    <text evidence="7">The sequence shown here is derived from an EMBL/GenBank/DDBJ whole genome shotgun (WGS) entry which is preliminary data.</text>
</comment>
<dbReference type="EMBL" id="PDOE01000014">
    <property type="protein sequence ID" value="RKL65566.1"/>
    <property type="molecule type" value="Genomic_DNA"/>
</dbReference>
<reference evidence="7 8" key="1">
    <citation type="submission" date="2017-10" db="EMBL/GenBank/DDBJ databases">
        <title>Bacillus sp. nov., a halophilic bacterium isolated from a Keqin Lake.</title>
        <authorList>
            <person name="Wang H."/>
        </authorList>
    </citation>
    <scope>NUCLEOTIDE SEQUENCE [LARGE SCALE GENOMIC DNA]</scope>
    <source>
        <strain evidence="7 8">KCTC 13187</strain>
    </source>
</reference>
<keyword evidence="8" id="KW-1185">Reference proteome</keyword>
<evidence type="ECO:0000259" key="5">
    <source>
        <dbReference type="Pfam" id="PF00370"/>
    </source>
</evidence>
<dbReference type="PANTHER" id="PTHR43095:SF2">
    <property type="entry name" value="GLUCONOKINASE"/>
    <property type="match status" value="1"/>
</dbReference>
<dbReference type="RefSeq" id="WP_110936940.1">
    <property type="nucleotide sequence ID" value="NZ_KZ614146.1"/>
</dbReference>
<dbReference type="GO" id="GO:0016301">
    <property type="term" value="F:kinase activity"/>
    <property type="evidence" value="ECO:0007669"/>
    <property type="project" value="UniProtKB-KW"/>
</dbReference>
<dbReference type="Pfam" id="PF00370">
    <property type="entry name" value="FGGY_N"/>
    <property type="match status" value="1"/>
</dbReference>
<keyword evidence="2 4" id="KW-0808">Transferase</keyword>
<proteinExistence type="inferred from homology"/>
<dbReference type="AlphaFoldDB" id="A0A3A9KL22"/>
<evidence type="ECO:0000256" key="4">
    <source>
        <dbReference type="RuleBase" id="RU003733"/>
    </source>
</evidence>
<dbReference type="PROSITE" id="PS00445">
    <property type="entry name" value="FGGY_KINASES_2"/>
    <property type="match status" value="1"/>
</dbReference>